<dbReference type="GO" id="GO:0016491">
    <property type="term" value="F:oxidoreductase activity"/>
    <property type="evidence" value="ECO:0007669"/>
    <property type="project" value="InterPro"/>
</dbReference>
<dbReference type="AlphaFoldDB" id="S2DD56"/>
<dbReference type="OrthoDB" id="648910at2"/>
<evidence type="ECO:0000313" key="2">
    <source>
        <dbReference type="EMBL" id="EOZ97092.1"/>
    </source>
</evidence>
<dbReference type="PANTHER" id="PTHR11695:SF648">
    <property type="entry name" value="ZINC-BINDING OXIDOREDUCTASE"/>
    <property type="match status" value="1"/>
</dbReference>
<keyword evidence="3" id="KW-1185">Reference proteome</keyword>
<dbReference type="Pfam" id="PF13602">
    <property type="entry name" value="ADH_zinc_N_2"/>
    <property type="match status" value="1"/>
</dbReference>
<dbReference type="Gene3D" id="3.90.180.10">
    <property type="entry name" value="Medium-chain alcohol dehydrogenases, catalytic domain"/>
    <property type="match status" value="1"/>
</dbReference>
<dbReference type="PROSITE" id="PS01162">
    <property type="entry name" value="QOR_ZETA_CRYSTAL"/>
    <property type="match status" value="1"/>
</dbReference>
<dbReference type="SUPFAM" id="SSF51735">
    <property type="entry name" value="NAD(P)-binding Rossmann-fold domains"/>
    <property type="match status" value="1"/>
</dbReference>
<name>S2DD56_INDAL</name>
<dbReference type="InterPro" id="IPR036291">
    <property type="entry name" value="NAD(P)-bd_dom_sf"/>
</dbReference>
<proteinExistence type="predicted"/>
<dbReference type="InterPro" id="IPR050700">
    <property type="entry name" value="YIM1/Zinc_Alcohol_DH_Fams"/>
</dbReference>
<comment type="caution">
    <text evidence="2">The sequence shown here is derived from an EMBL/GenBank/DDBJ whole genome shotgun (WGS) entry which is preliminary data.</text>
</comment>
<dbReference type="RefSeq" id="WP_009034611.1">
    <property type="nucleotide sequence ID" value="NZ_ALWO02000031.1"/>
</dbReference>
<evidence type="ECO:0000259" key="1">
    <source>
        <dbReference type="SMART" id="SM00829"/>
    </source>
</evidence>
<evidence type="ECO:0000313" key="3">
    <source>
        <dbReference type="Proteomes" id="UP000006073"/>
    </source>
</evidence>
<dbReference type="PANTHER" id="PTHR11695">
    <property type="entry name" value="ALCOHOL DEHYDROGENASE RELATED"/>
    <property type="match status" value="1"/>
</dbReference>
<dbReference type="eggNOG" id="COG0604">
    <property type="taxonomic scope" value="Bacteria"/>
</dbReference>
<dbReference type="STRING" id="1189612.A33Q_2010"/>
<dbReference type="SMART" id="SM00829">
    <property type="entry name" value="PKS_ER"/>
    <property type="match status" value="1"/>
</dbReference>
<dbReference type="SUPFAM" id="SSF50129">
    <property type="entry name" value="GroES-like"/>
    <property type="match status" value="1"/>
</dbReference>
<dbReference type="InterPro" id="IPR020843">
    <property type="entry name" value="ER"/>
</dbReference>
<dbReference type="InterPro" id="IPR002364">
    <property type="entry name" value="Quin_OxRdtase/zeta-crystal_CS"/>
</dbReference>
<dbReference type="Proteomes" id="UP000006073">
    <property type="component" value="Unassembled WGS sequence"/>
</dbReference>
<dbReference type="GO" id="GO:0008270">
    <property type="term" value="F:zinc ion binding"/>
    <property type="evidence" value="ECO:0007669"/>
    <property type="project" value="InterPro"/>
</dbReference>
<protein>
    <submittedName>
        <fullName evidence="2">Zinc-binding oxidoreductase</fullName>
    </submittedName>
</protein>
<reference evidence="2 3" key="1">
    <citation type="journal article" date="2013" name="Genome Announc.">
        <title>Draft Genome Sequence of Indibacter alkaliphilus Strain LW1T, Isolated from Lonar Lake, a Haloalkaline Lake in the Buldana District of Maharashtra, India.</title>
        <authorList>
            <person name="Singh A."/>
            <person name="Kumar Jangir P."/>
            <person name="Sharma R."/>
            <person name="Singh A."/>
            <person name="Kumar Pinnaka A."/>
            <person name="Shivaji S."/>
        </authorList>
    </citation>
    <scope>NUCLEOTIDE SEQUENCE [LARGE SCALE GENOMIC DNA]</scope>
    <source>
        <strain evidence="3">CCUG 57479 / KCTC 22604 / LW1</strain>
    </source>
</reference>
<organism evidence="2 3">
    <name type="scientific">Indibacter alkaliphilus (strain CCUG 57479 / KCTC 22604 / LW1)</name>
    <dbReference type="NCBI Taxonomy" id="1189612"/>
    <lineage>
        <taxon>Bacteria</taxon>
        <taxon>Pseudomonadati</taxon>
        <taxon>Bacteroidota</taxon>
        <taxon>Cytophagia</taxon>
        <taxon>Cytophagales</taxon>
        <taxon>Cyclobacteriaceae</taxon>
    </lineage>
</organism>
<accession>S2DD56</accession>
<dbReference type="Pfam" id="PF08240">
    <property type="entry name" value="ADH_N"/>
    <property type="match status" value="1"/>
</dbReference>
<feature type="domain" description="Enoyl reductase (ER)" evidence="1">
    <location>
        <begin position="10"/>
        <end position="319"/>
    </location>
</feature>
<dbReference type="Gene3D" id="3.40.50.720">
    <property type="entry name" value="NAD(P)-binding Rossmann-like Domain"/>
    <property type="match status" value="1"/>
</dbReference>
<dbReference type="InterPro" id="IPR011032">
    <property type="entry name" value="GroES-like_sf"/>
</dbReference>
<dbReference type="InterPro" id="IPR013154">
    <property type="entry name" value="ADH-like_N"/>
</dbReference>
<sequence length="334" mass="36665">MKAILLKKYGLPDVLEIGEVPKPIPNAQEALVRIHSTSINDWDWGLVRGKPFLIRMFFGLIKPKIKIPGVDISGKVEALGPGVNSFKIGDEVYCDLSESGLGAFAEYVCVPEKTLYKKPHNINHNDASALPHAGILALQGLVEMGKVKPGQHVLINGAGGGVGTLGIQILKSYKVKASGVDSTEKLDLMKSLGFDHVMDYTNVDFTQQKEKYDLILDTKSNRSVFKYAKSLKRNGSYITIGGSIYRMFEILLIGSLISIFTKKRLRVLSLKPNIGLERISKLVEKGKLKPLVEGPYGFEKIPDLIQYFGEGKHKGKIVIEIVSSQNQSGSAPQS</sequence>
<gene>
    <name evidence="2" type="ORF">A33Q_2010</name>
</gene>
<dbReference type="CDD" id="cd08267">
    <property type="entry name" value="MDR1"/>
    <property type="match status" value="1"/>
</dbReference>
<dbReference type="EMBL" id="ALWO02000031">
    <property type="protein sequence ID" value="EOZ97092.1"/>
    <property type="molecule type" value="Genomic_DNA"/>
</dbReference>